<dbReference type="OrthoDB" id="266718at2759"/>
<dbReference type="SMART" id="SM00220">
    <property type="entry name" value="S_TKc"/>
    <property type="match status" value="1"/>
</dbReference>
<dbReference type="InterPro" id="IPR000719">
    <property type="entry name" value="Prot_kinase_dom"/>
</dbReference>
<dbReference type="EnsemblProtists" id="EKX52660">
    <property type="protein sequence ID" value="EKX52660"/>
    <property type="gene ID" value="GUITHDRAFT_64998"/>
</dbReference>
<dbReference type="Proteomes" id="UP000011087">
    <property type="component" value="Unassembled WGS sequence"/>
</dbReference>
<dbReference type="PIRSF" id="PIRSF000654">
    <property type="entry name" value="Integrin-linked_kinase"/>
    <property type="match status" value="1"/>
</dbReference>
<dbReference type="OMA" id="TRIEMSQ"/>
<evidence type="ECO:0000256" key="1">
    <source>
        <dbReference type="ARBA" id="ARBA00022679"/>
    </source>
</evidence>
<dbReference type="Gene3D" id="1.10.510.10">
    <property type="entry name" value="Transferase(Phosphotransferase) domain 1"/>
    <property type="match status" value="1"/>
</dbReference>
<evidence type="ECO:0000313" key="7">
    <source>
        <dbReference type="EnsemblProtists" id="EKX52660"/>
    </source>
</evidence>
<reference evidence="8" key="2">
    <citation type="submission" date="2012-11" db="EMBL/GenBank/DDBJ databases">
        <authorList>
            <person name="Kuo A."/>
            <person name="Curtis B.A."/>
            <person name="Tanifuji G."/>
            <person name="Burki F."/>
            <person name="Gruber A."/>
            <person name="Irimia M."/>
            <person name="Maruyama S."/>
            <person name="Arias M.C."/>
            <person name="Ball S.G."/>
            <person name="Gile G.H."/>
            <person name="Hirakawa Y."/>
            <person name="Hopkins J.F."/>
            <person name="Rensing S.A."/>
            <person name="Schmutz J."/>
            <person name="Symeonidi A."/>
            <person name="Elias M."/>
            <person name="Eveleigh R.J."/>
            <person name="Herman E.K."/>
            <person name="Klute M.J."/>
            <person name="Nakayama T."/>
            <person name="Obornik M."/>
            <person name="Reyes-Prieto A."/>
            <person name="Armbrust E.V."/>
            <person name="Aves S.J."/>
            <person name="Beiko R.G."/>
            <person name="Coutinho P."/>
            <person name="Dacks J.B."/>
            <person name="Durnford D.G."/>
            <person name="Fast N.M."/>
            <person name="Green B.R."/>
            <person name="Grisdale C."/>
            <person name="Hempe F."/>
            <person name="Henrissat B."/>
            <person name="Hoppner M.P."/>
            <person name="Ishida K.-I."/>
            <person name="Kim E."/>
            <person name="Koreny L."/>
            <person name="Kroth P.G."/>
            <person name="Liu Y."/>
            <person name="Malik S.-B."/>
            <person name="Maier U.G."/>
            <person name="McRose D."/>
            <person name="Mock T."/>
            <person name="Neilson J.A."/>
            <person name="Onodera N.T."/>
            <person name="Poole A.M."/>
            <person name="Pritham E.J."/>
            <person name="Richards T.A."/>
            <person name="Rocap G."/>
            <person name="Roy S.W."/>
            <person name="Sarai C."/>
            <person name="Schaack S."/>
            <person name="Shirato S."/>
            <person name="Slamovits C.H."/>
            <person name="Spencer D.F."/>
            <person name="Suzuki S."/>
            <person name="Worden A.Z."/>
            <person name="Zauner S."/>
            <person name="Barry K."/>
            <person name="Bell C."/>
            <person name="Bharti A.K."/>
            <person name="Crow J.A."/>
            <person name="Grimwood J."/>
            <person name="Kramer R."/>
            <person name="Lindquist E."/>
            <person name="Lucas S."/>
            <person name="Salamov A."/>
            <person name="McFadden G.I."/>
            <person name="Lane C.E."/>
            <person name="Keeling P.J."/>
            <person name="Gray M.W."/>
            <person name="Grigoriev I.V."/>
            <person name="Archibald J.M."/>
        </authorList>
    </citation>
    <scope>NUCLEOTIDE SEQUENCE</scope>
    <source>
        <strain evidence="8">CCMP2712</strain>
    </source>
</reference>
<reference evidence="6 8" key="1">
    <citation type="journal article" date="2012" name="Nature">
        <title>Algal genomes reveal evolutionary mosaicism and the fate of nucleomorphs.</title>
        <authorList>
            <consortium name="DOE Joint Genome Institute"/>
            <person name="Curtis B.A."/>
            <person name="Tanifuji G."/>
            <person name="Burki F."/>
            <person name="Gruber A."/>
            <person name="Irimia M."/>
            <person name="Maruyama S."/>
            <person name="Arias M.C."/>
            <person name="Ball S.G."/>
            <person name="Gile G.H."/>
            <person name="Hirakawa Y."/>
            <person name="Hopkins J.F."/>
            <person name="Kuo A."/>
            <person name="Rensing S.A."/>
            <person name="Schmutz J."/>
            <person name="Symeonidi A."/>
            <person name="Elias M."/>
            <person name="Eveleigh R.J."/>
            <person name="Herman E.K."/>
            <person name="Klute M.J."/>
            <person name="Nakayama T."/>
            <person name="Obornik M."/>
            <person name="Reyes-Prieto A."/>
            <person name="Armbrust E.V."/>
            <person name="Aves S.J."/>
            <person name="Beiko R.G."/>
            <person name="Coutinho P."/>
            <person name="Dacks J.B."/>
            <person name="Durnford D.G."/>
            <person name="Fast N.M."/>
            <person name="Green B.R."/>
            <person name="Grisdale C.J."/>
            <person name="Hempel F."/>
            <person name="Henrissat B."/>
            <person name="Hoppner M.P."/>
            <person name="Ishida K."/>
            <person name="Kim E."/>
            <person name="Koreny L."/>
            <person name="Kroth P.G."/>
            <person name="Liu Y."/>
            <person name="Malik S.B."/>
            <person name="Maier U.G."/>
            <person name="McRose D."/>
            <person name="Mock T."/>
            <person name="Neilson J.A."/>
            <person name="Onodera N.T."/>
            <person name="Poole A.M."/>
            <person name="Pritham E.J."/>
            <person name="Richards T.A."/>
            <person name="Rocap G."/>
            <person name="Roy S.W."/>
            <person name="Sarai C."/>
            <person name="Schaack S."/>
            <person name="Shirato S."/>
            <person name="Slamovits C.H."/>
            <person name="Spencer D.F."/>
            <person name="Suzuki S."/>
            <person name="Worden A.Z."/>
            <person name="Zauner S."/>
            <person name="Barry K."/>
            <person name="Bell C."/>
            <person name="Bharti A.K."/>
            <person name="Crow J.A."/>
            <person name="Grimwood J."/>
            <person name="Kramer R."/>
            <person name="Lindquist E."/>
            <person name="Lucas S."/>
            <person name="Salamov A."/>
            <person name="McFadden G.I."/>
            <person name="Lane C.E."/>
            <person name="Keeling P.J."/>
            <person name="Gray M.W."/>
            <person name="Grigoriev I.V."/>
            <person name="Archibald J.M."/>
        </authorList>
    </citation>
    <scope>NUCLEOTIDE SEQUENCE</scope>
    <source>
        <strain evidence="6 8">CCMP2712</strain>
    </source>
</reference>
<dbReference type="InterPro" id="IPR008271">
    <property type="entry name" value="Ser/Thr_kinase_AS"/>
</dbReference>
<dbReference type="Pfam" id="PF00069">
    <property type="entry name" value="Pkinase"/>
    <property type="match status" value="1"/>
</dbReference>
<feature type="domain" description="Protein kinase" evidence="5">
    <location>
        <begin position="8"/>
        <end position="262"/>
    </location>
</feature>
<name>L1JWS0_GUITC</name>
<dbReference type="InterPro" id="IPR050538">
    <property type="entry name" value="MAP_kinase_kinase_kinase"/>
</dbReference>
<keyword evidence="4" id="KW-0067">ATP-binding</keyword>
<dbReference type="InterPro" id="IPR011009">
    <property type="entry name" value="Kinase-like_dom_sf"/>
</dbReference>
<dbReference type="GeneID" id="17309455"/>
<sequence>MAKSNIKFKKGELLGAGSFGQQVFLGLNEATGELLAVKEVDCSKAGESAIAELEAEIKLLQQLRHPNIVAYYGVQRDKGISVLVEYCAGGSIASVIATFGALNEQVVRSYTRQILLGLDYLHKHCILHRDVKCANVLLDADGNVKVADFGASRNLSSINAQMSMKGTPFFMAPEVIKQSHIGRQSDLWSLGCCVVEMCTSKPPFANQFSNVAALFWHIVRTVAPPVLPPTLSQECQDFCALCFRRDPQERPSARRLLRHPFVAKWNVEAKQRNPPATGQNEDTRLSVAGNRRISALF</sequence>
<dbReference type="EMBL" id="JH992972">
    <property type="protein sequence ID" value="EKX52660.1"/>
    <property type="molecule type" value="Genomic_DNA"/>
</dbReference>
<keyword evidence="1" id="KW-0808">Transferase</keyword>
<dbReference type="PANTHER" id="PTHR48016:SF56">
    <property type="entry name" value="MAPKK KINASE"/>
    <property type="match status" value="1"/>
</dbReference>
<dbReference type="PROSITE" id="PS00108">
    <property type="entry name" value="PROTEIN_KINASE_ST"/>
    <property type="match status" value="1"/>
</dbReference>
<keyword evidence="3" id="KW-0418">Kinase</keyword>
<dbReference type="GO" id="GO:0004672">
    <property type="term" value="F:protein kinase activity"/>
    <property type="evidence" value="ECO:0007669"/>
    <property type="project" value="InterPro"/>
</dbReference>
<evidence type="ECO:0000313" key="6">
    <source>
        <dbReference type="EMBL" id="EKX52660.1"/>
    </source>
</evidence>
<dbReference type="STRING" id="905079.L1JWS0"/>
<keyword evidence="8" id="KW-1185">Reference proteome</keyword>
<evidence type="ECO:0000313" key="8">
    <source>
        <dbReference type="Proteomes" id="UP000011087"/>
    </source>
</evidence>
<evidence type="ECO:0000256" key="4">
    <source>
        <dbReference type="ARBA" id="ARBA00022840"/>
    </source>
</evidence>
<dbReference type="PaxDb" id="55529-EKX52660"/>
<accession>L1JWS0</accession>
<gene>
    <name evidence="6" type="ORF">GUITHDRAFT_64998</name>
</gene>
<dbReference type="AlphaFoldDB" id="L1JWS0"/>
<reference evidence="7" key="3">
    <citation type="submission" date="2015-06" db="UniProtKB">
        <authorList>
            <consortium name="EnsemblProtists"/>
        </authorList>
    </citation>
    <scope>IDENTIFICATION</scope>
</reference>
<dbReference type="PROSITE" id="PS50011">
    <property type="entry name" value="PROTEIN_KINASE_DOM"/>
    <property type="match status" value="1"/>
</dbReference>
<keyword evidence="2" id="KW-0547">Nucleotide-binding</keyword>
<dbReference type="eggNOG" id="KOG0198">
    <property type="taxonomic scope" value="Eukaryota"/>
</dbReference>
<dbReference type="GO" id="GO:0005524">
    <property type="term" value="F:ATP binding"/>
    <property type="evidence" value="ECO:0007669"/>
    <property type="project" value="UniProtKB-KW"/>
</dbReference>
<dbReference type="HOGENOM" id="CLU_000288_63_23_1"/>
<protein>
    <recommendedName>
        <fullName evidence="5">Protein kinase domain-containing protein</fullName>
    </recommendedName>
</protein>
<evidence type="ECO:0000256" key="2">
    <source>
        <dbReference type="ARBA" id="ARBA00022741"/>
    </source>
</evidence>
<dbReference type="SUPFAM" id="SSF56112">
    <property type="entry name" value="Protein kinase-like (PK-like)"/>
    <property type="match status" value="1"/>
</dbReference>
<evidence type="ECO:0000259" key="5">
    <source>
        <dbReference type="PROSITE" id="PS50011"/>
    </source>
</evidence>
<dbReference type="PANTHER" id="PTHR48016">
    <property type="entry name" value="MAP KINASE KINASE KINASE SSK2-RELATED-RELATED"/>
    <property type="match status" value="1"/>
</dbReference>
<organism evidence="6">
    <name type="scientific">Guillardia theta (strain CCMP2712)</name>
    <name type="common">Cryptophyte</name>
    <dbReference type="NCBI Taxonomy" id="905079"/>
    <lineage>
        <taxon>Eukaryota</taxon>
        <taxon>Cryptophyceae</taxon>
        <taxon>Pyrenomonadales</taxon>
        <taxon>Geminigeraceae</taxon>
        <taxon>Guillardia</taxon>
    </lineage>
</organism>
<dbReference type="CDD" id="cd06606">
    <property type="entry name" value="STKc_MAPKKK"/>
    <property type="match status" value="1"/>
</dbReference>
<dbReference type="KEGG" id="gtt:GUITHDRAFT_64998"/>
<dbReference type="RefSeq" id="XP_005839640.1">
    <property type="nucleotide sequence ID" value="XM_005839583.1"/>
</dbReference>
<evidence type="ECO:0000256" key="3">
    <source>
        <dbReference type="ARBA" id="ARBA00022777"/>
    </source>
</evidence>
<proteinExistence type="predicted"/>